<evidence type="ECO:0008006" key="3">
    <source>
        <dbReference type="Google" id="ProtNLM"/>
    </source>
</evidence>
<evidence type="ECO:0000313" key="2">
    <source>
        <dbReference type="Proteomes" id="UP000000305"/>
    </source>
</evidence>
<name>E9HQK1_DAPPU</name>
<reference evidence="1 2" key="1">
    <citation type="journal article" date="2011" name="Science">
        <title>The ecoresponsive genome of Daphnia pulex.</title>
        <authorList>
            <person name="Colbourne J.K."/>
            <person name="Pfrender M.E."/>
            <person name="Gilbert D."/>
            <person name="Thomas W.K."/>
            <person name="Tucker A."/>
            <person name="Oakley T.H."/>
            <person name="Tokishita S."/>
            <person name="Aerts A."/>
            <person name="Arnold G.J."/>
            <person name="Basu M.K."/>
            <person name="Bauer D.J."/>
            <person name="Caceres C.E."/>
            <person name="Carmel L."/>
            <person name="Casola C."/>
            <person name="Choi J.H."/>
            <person name="Detter J.C."/>
            <person name="Dong Q."/>
            <person name="Dusheyko S."/>
            <person name="Eads B.D."/>
            <person name="Frohlich T."/>
            <person name="Geiler-Samerotte K.A."/>
            <person name="Gerlach D."/>
            <person name="Hatcher P."/>
            <person name="Jogdeo S."/>
            <person name="Krijgsveld J."/>
            <person name="Kriventseva E.V."/>
            <person name="Kultz D."/>
            <person name="Laforsch C."/>
            <person name="Lindquist E."/>
            <person name="Lopez J."/>
            <person name="Manak J.R."/>
            <person name="Muller J."/>
            <person name="Pangilinan J."/>
            <person name="Patwardhan R.P."/>
            <person name="Pitluck S."/>
            <person name="Pritham E.J."/>
            <person name="Rechtsteiner A."/>
            <person name="Rho M."/>
            <person name="Rogozin I.B."/>
            <person name="Sakarya O."/>
            <person name="Salamov A."/>
            <person name="Schaack S."/>
            <person name="Shapiro H."/>
            <person name="Shiga Y."/>
            <person name="Skalitzky C."/>
            <person name="Smith Z."/>
            <person name="Souvorov A."/>
            <person name="Sung W."/>
            <person name="Tang Z."/>
            <person name="Tsuchiya D."/>
            <person name="Tu H."/>
            <person name="Vos H."/>
            <person name="Wang M."/>
            <person name="Wolf Y.I."/>
            <person name="Yamagata H."/>
            <person name="Yamada T."/>
            <person name="Ye Y."/>
            <person name="Shaw J.R."/>
            <person name="Andrews J."/>
            <person name="Crease T.J."/>
            <person name="Tang H."/>
            <person name="Lucas S.M."/>
            <person name="Robertson H.M."/>
            <person name="Bork P."/>
            <person name="Koonin E.V."/>
            <person name="Zdobnov E.M."/>
            <person name="Grigoriev I.V."/>
            <person name="Lynch M."/>
            <person name="Boore J.L."/>
        </authorList>
    </citation>
    <scope>NUCLEOTIDE SEQUENCE [LARGE SCALE GENOMIC DNA]</scope>
</reference>
<dbReference type="EMBL" id="GL732721">
    <property type="protein sequence ID" value="EFX65982.1"/>
    <property type="molecule type" value="Genomic_DNA"/>
</dbReference>
<gene>
    <name evidence="1" type="ORF">DAPPUDRAFT_116802</name>
</gene>
<protein>
    <recommendedName>
        <fullName evidence="3">Endonuclease/exonuclease/phosphatase domain-containing protein</fullName>
    </recommendedName>
</protein>
<dbReference type="InterPro" id="IPR036691">
    <property type="entry name" value="Endo/exonu/phosph_ase_sf"/>
</dbReference>
<proteinExistence type="predicted"/>
<dbReference type="KEGG" id="dpx:DAPPUDRAFT_116802"/>
<organism evidence="1 2">
    <name type="scientific">Daphnia pulex</name>
    <name type="common">Water flea</name>
    <dbReference type="NCBI Taxonomy" id="6669"/>
    <lineage>
        <taxon>Eukaryota</taxon>
        <taxon>Metazoa</taxon>
        <taxon>Ecdysozoa</taxon>
        <taxon>Arthropoda</taxon>
        <taxon>Crustacea</taxon>
        <taxon>Branchiopoda</taxon>
        <taxon>Diplostraca</taxon>
        <taxon>Cladocera</taxon>
        <taxon>Anomopoda</taxon>
        <taxon>Daphniidae</taxon>
        <taxon>Daphnia</taxon>
    </lineage>
</organism>
<evidence type="ECO:0000313" key="1">
    <source>
        <dbReference type="EMBL" id="EFX65982.1"/>
    </source>
</evidence>
<dbReference type="Proteomes" id="UP000000305">
    <property type="component" value="Unassembled WGS sequence"/>
</dbReference>
<dbReference type="AlphaFoldDB" id="E9HQK1"/>
<dbReference type="HOGENOM" id="CLU_1355874_0_0_1"/>
<sequence>MKVIMKTAATQGISITETRSQHNRLFSKAVQRTPPTSGPNFPKIASIQAEIKPVKEFIIPCINQAIKTIAADLAETREKITHFNIRKYCGEVHRHRDNGSLRRYYHHPKRARYKNQPSSSVMSSTIDLIISSSSIALNAYTSLGPFSGSDHFPIIATLNTDPIRSSSKPPSWILPKAKWASLNGDLTQLLVSISFKCLTAPK</sequence>
<dbReference type="InParanoid" id="E9HQK1"/>
<accession>E9HQK1</accession>
<keyword evidence="2" id="KW-1185">Reference proteome</keyword>
<dbReference type="SUPFAM" id="SSF56219">
    <property type="entry name" value="DNase I-like"/>
    <property type="match status" value="1"/>
</dbReference>